<reference evidence="3 4" key="1">
    <citation type="journal article" date="2018" name="Evol. Lett.">
        <title>Horizontal gene cluster transfer increased hallucinogenic mushroom diversity.</title>
        <authorList>
            <person name="Reynolds H.T."/>
            <person name="Vijayakumar V."/>
            <person name="Gluck-Thaler E."/>
            <person name="Korotkin H.B."/>
            <person name="Matheny P.B."/>
            <person name="Slot J.C."/>
        </authorList>
    </citation>
    <scope>NUCLEOTIDE SEQUENCE [LARGE SCALE GENOMIC DNA]</scope>
    <source>
        <strain evidence="3 4">SRW20</strain>
    </source>
</reference>
<evidence type="ECO:0000313" key="3">
    <source>
        <dbReference type="EMBL" id="PPQ82967.1"/>
    </source>
</evidence>
<keyword evidence="2" id="KW-0732">Signal</keyword>
<feature type="region of interest" description="Disordered" evidence="1">
    <location>
        <begin position="150"/>
        <end position="222"/>
    </location>
</feature>
<gene>
    <name evidence="3" type="ORF">CVT26_005640</name>
</gene>
<evidence type="ECO:0000313" key="4">
    <source>
        <dbReference type="Proteomes" id="UP000284706"/>
    </source>
</evidence>
<proteinExistence type="predicted"/>
<dbReference type="AlphaFoldDB" id="A0A409WWU6"/>
<feature type="compositionally biased region" description="Low complexity" evidence="1">
    <location>
        <begin position="167"/>
        <end position="179"/>
    </location>
</feature>
<sequence>MRLRVRPYKVLPLLRTLVEVATLYYAIPPTSAQGMGWTGGYLPQPTPAAFNPESEGLYLQQHLHLQQQHVLRPEAHSYQGNIFQISEEPVTSTSGWQSFEGSEIFQEQQSVALASQKIFQKESAARSMADGFRPPDSLTSLTPIAVGQLAPVSPGPVAEDSVPHPLPSDSSSTSDYHSFPSDRHCAPSRLNTVSVTRSAASSRRSTPYPPTSTSSSKRKDSFLHTQDSASNGCFLSRETKAQSNPLFRKQVVAPWIALRQTWLALALSRVGAVFFDDDSVAAMGQALGIPKIAAQEWISYLLTLTDSDILKVPEALQQKYPGRSLPPKFSIVKAAAFKEDPAVPDSLRWWGHRTCKELARDMLTEAQAVLLDPFGYNICVLKKDAVPFLALVNAIIMRAIRLFPKFRAQQELGFSTTTPLDLWIDYDEPLFEGIRTTMQAALQLPEAEAHLAQTLDDIYAGLPHDISWYTGLVTELDKNQTFSFSESLVVSDIVN</sequence>
<evidence type="ECO:0000256" key="1">
    <source>
        <dbReference type="SAM" id="MobiDB-lite"/>
    </source>
</evidence>
<protein>
    <submittedName>
        <fullName evidence="3">Uncharacterized protein</fullName>
    </submittedName>
</protein>
<dbReference type="Proteomes" id="UP000284706">
    <property type="component" value="Unassembled WGS sequence"/>
</dbReference>
<dbReference type="InParanoid" id="A0A409WWU6"/>
<feature type="compositionally biased region" description="Low complexity" evidence="1">
    <location>
        <begin position="192"/>
        <end position="215"/>
    </location>
</feature>
<organism evidence="3 4">
    <name type="scientific">Gymnopilus dilepis</name>
    <dbReference type="NCBI Taxonomy" id="231916"/>
    <lineage>
        <taxon>Eukaryota</taxon>
        <taxon>Fungi</taxon>
        <taxon>Dikarya</taxon>
        <taxon>Basidiomycota</taxon>
        <taxon>Agaricomycotina</taxon>
        <taxon>Agaricomycetes</taxon>
        <taxon>Agaricomycetidae</taxon>
        <taxon>Agaricales</taxon>
        <taxon>Agaricineae</taxon>
        <taxon>Hymenogastraceae</taxon>
        <taxon>Gymnopilus</taxon>
    </lineage>
</organism>
<evidence type="ECO:0000256" key="2">
    <source>
        <dbReference type="SAM" id="SignalP"/>
    </source>
</evidence>
<keyword evidence="4" id="KW-1185">Reference proteome</keyword>
<name>A0A409WWU6_9AGAR</name>
<feature type="signal peptide" evidence="2">
    <location>
        <begin position="1"/>
        <end position="32"/>
    </location>
</feature>
<accession>A0A409WWU6</accession>
<dbReference type="EMBL" id="NHYE01004676">
    <property type="protein sequence ID" value="PPQ82967.1"/>
    <property type="molecule type" value="Genomic_DNA"/>
</dbReference>
<comment type="caution">
    <text evidence="3">The sequence shown here is derived from an EMBL/GenBank/DDBJ whole genome shotgun (WGS) entry which is preliminary data.</text>
</comment>
<feature type="chain" id="PRO_5018981495" evidence="2">
    <location>
        <begin position="33"/>
        <end position="495"/>
    </location>
</feature>